<dbReference type="Proteomes" id="UP001280121">
    <property type="component" value="Unassembled WGS sequence"/>
</dbReference>
<dbReference type="GO" id="GO:0008234">
    <property type="term" value="F:cysteine-type peptidase activity"/>
    <property type="evidence" value="ECO:0007669"/>
    <property type="project" value="InterPro"/>
</dbReference>
<dbReference type="SUPFAM" id="SSF54001">
    <property type="entry name" value="Cysteine proteinases"/>
    <property type="match status" value="1"/>
</dbReference>
<dbReference type="Gene3D" id="3.40.395.10">
    <property type="entry name" value="Adenoviral Proteinase, Chain A"/>
    <property type="match status" value="1"/>
</dbReference>
<dbReference type="AlphaFoldDB" id="A0AAD9XA37"/>
<dbReference type="InterPro" id="IPR015410">
    <property type="entry name" value="DUF1985"/>
</dbReference>
<dbReference type="EMBL" id="JANJYI010000003">
    <property type="protein sequence ID" value="KAK2655517.1"/>
    <property type="molecule type" value="Genomic_DNA"/>
</dbReference>
<evidence type="ECO:0000256" key="4">
    <source>
        <dbReference type="SAM" id="MobiDB-lite"/>
    </source>
</evidence>
<protein>
    <recommendedName>
        <fullName evidence="5">Ubiquitin-like protease family profile domain-containing protein</fullName>
    </recommendedName>
</protein>
<accession>A0AAD9XA37</accession>
<keyword evidence="3" id="KW-0378">Hydrolase</keyword>
<dbReference type="Pfam" id="PF02902">
    <property type="entry name" value="Peptidase_C48"/>
    <property type="match status" value="1"/>
</dbReference>
<sequence>MKQGGVGIPPLRSSSVTILPVVTHRRHSPNRSSKLVLQLNLQSSSPLVVVAIHHSSPVNRRSIKLSQLRLKPKYPTNQLKFQVILRANVDSLRGFLIIIKYRHKCFSSTLSGMGRKKLRESLKIKEHDRFPSRVSGYCNWESIRLIKAILSHKQLDMFRVTCFGYFFDVSDMVLSGQFCHHILLRGCHVRDVDDTASTLWFYVGNEVIRFSAVEFCLVTGLTFGDSCESPSYITKHMDKRILRSYFRDGEVNVKLFANLFRNLGPDNNVSDDDMVKLALVLFLEMTLVGNDDRNAIMYWALQLEDDLDAFNSFPWGTFLYGRTFDSLSTCVVGCDDKYKEHLESPAKRKAEKYNVYGFVTAFQVWAIEAIPKWAMLGYASRVNNVTPRILNWKCTGIPSYVELYGNIFKYRNTCHNVDTDVINLSQDSNIHFEPSTFHLVFPSPEMTKAKQPRKPKMLEFGRDSPLDEDFLLSMNSWINDNNMNTRLEFKVGGHYLWKKKTQFKHETYKWDSEMTDYVIGKKRFEAWEHWRKVNLILFPANVNGNHWVAIVVDLKKRVITIYDSLPEINSVLEITKWISCLRKMLPSLLVHTMPDIYNDALPFAVQRPEKDIPNQGNGSDCGIFVLKFLEYLWVGKPFDLEAKDGPAVRVKIATEIFKNSKQVLCNNIVEGLPRRRRPSGGRTTIDAISSGTNHSEGCPTG</sequence>
<feature type="domain" description="Ubiquitin-like protease family profile" evidence="5">
    <location>
        <begin position="439"/>
        <end position="632"/>
    </location>
</feature>
<keyword evidence="2" id="KW-0645">Protease</keyword>
<feature type="region of interest" description="Disordered" evidence="4">
    <location>
        <begin position="675"/>
        <end position="701"/>
    </location>
</feature>
<comment type="caution">
    <text evidence="6">The sequence shown here is derived from an EMBL/GenBank/DDBJ whole genome shotgun (WGS) entry which is preliminary data.</text>
</comment>
<feature type="compositionally biased region" description="Polar residues" evidence="4">
    <location>
        <begin position="686"/>
        <end position="695"/>
    </location>
</feature>
<dbReference type="InterPro" id="IPR003653">
    <property type="entry name" value="Peptidase_C48_C"/>
</dbReference>
<evidence type="ECO:0000256" key="2">
    <source>
        <dbReference type="ARBA" id="ARBA00022670"/>
    </source>
</evidence>
<keyword evidence="7" id="KW-1185">Reference proteome</keyword>
<organism evidence="6 7">
    <name type="scientific">Dipteronia dyeriana</name>
    <dbReference type="NCBI Taxonomy" id="168575"/>
    <lineage>
        <taxon>Eukaryota</taxon>
        <taxon>Viridiplantae</taxon>
        <taxon>Streptophyta</taxon>
        <taxon>Embryophyta</taxon>
        <taxon>Tracheophyta</taxon>
        <taxon>Spermatophyta</taxon>
        <taxon>Magnoliopsida</taxon>
        <taxon>eudicotyledons</taxon>
        <taxon>Gunneridae</taxon>
        <taxon>Pentapetalae</taxon>
        <taxon>rosids</taxon>
        <taxon>malvids</taxon>
        <taxon>Sapindales</taxon>
        <taxon>Sapindaceae</taxon>
        <taxon>Hippocastanoideae</taxon>
        <taxon>Acereae</taxon>
        <taxon>Dipteronia</taxon>
    </lineage>
</organism>
<evidence type="ECO:0000256" key="1">
    <source>
        <dbReference type="ARBA" id="ARBA00005234"/>
    </source>
</evidence>
<dbReference type="InterPro" id="IPR038765">
    <property type="entry name" value="Papain-like_cys_pep_sf"/>
</dbReference>
<name>A0AAD9XA37_9ROSI</name>
<proteinExistence type="inferred from homology"/>
<dbReference type="PANTHER" id="PTHR48449">
    <property type="entry name" value="DUF1985 DOMAIN-CONTAINING PROTEIN"/>
    <property type="match status" value="1"/>
</dbReference>
<dbReference type="Pfam" id="PF09331">
    <property type="entry name" value="DUF1985"/>
    <property type="match status" value="1"/>
</dbReference>
<gene>
    <name evidence="6" type="ORF">Ddye_008569</name>
</gene>
<dbReference type="PANTHER" id="PTHR48449:SF1">
    <property type="entry name" value="DUF1985 DOMAIN-CONTAINING PROTEIN"/>
    <property type="match status" value="1"/>
</dbReference>
<evidence type="ECO:0000313" key="7">
    <source>
        <dbReference type="Proteomes" id="UP001280121"/>
    </source>
</evidence>
<dbReference type="GO" id="GO:0006508">
    <property type="term" value="P:proteolysis"/>
    <property type="evidence" value="ECO:0007669"/>
    <property type="project" value="UniProtKB-KW"/>
</dbReference>
<evidence type="ECO:0000313" key="6">
    <source>
        <dbReference type="EMBL" id="KAK2655517.1"/>
    </source>
</evidence>
<reference evidence="6" key="1">
    <citation type="journal article" date="2023" name="Plant J.">
        <title>Genome sequences and population genomics provide insights into the demographic history, inbreeding, and mutation load of two 'living fossil' tree species of Dipteronia.</title>
        <authorList>
            <person name="Feng Y."/>
            <person name="Comes H.P."/>
            <person name="Chen J."/>
            <person name="Zhu S."/>
            <person name="Lu R."/>
            <person name="Zhang X."/>
            <person name="Li P."/>
            <person name="Qiu J."/>
            <person name="Olsen K.M."/>
            <person name="Qiu Y."/>
        </authorList>
    </citation>
    <scope>NUCLEOTIDE SEQUENCE</scope>
    <source>
        <strain evidence="6">KIB01</strain>
    </source>
</reference>
<evidence type="ECO:0000256" key="3">
    <source>
        <dbReference type="ARBA" id="ARBA00022801"/>
    </source>
</evidence>
<comment type="similarity">
    <text evidence="1">Belongs to the peptidase C48 family.</text>
</comment>
<dbReference type="PROSITE" id="PS50600">
    <property type="entry name" value="ULP_PROTEASE"/>
    <property type="match status" value="1"/>
</dbReference>
<evidence type="ECO:0000259" key="5">
    <source>
        <dbReference type="PROSITE" id="PS50600"/>
    </source>
</evidence>